<evidence type="ECO:0000313" key="9">
    <source>
        <dbReference type="Proteomes" id="UP000481153"/>
    </source>
</evidence>
<accession>A0A6G0WQK9</accession>
<dbReference type="EMBL" id="VJMJ01000162">
    <property type="protein sequence ID" value="KAF0729694.1"/>
    <property type="molecule type" value="Genomic_DNA"/>
</dbReference>
<dbReference type="Gene3D" id="2.30.29.170">
    <property type="match status" value="3"/>
</dbReference>
<evidence type="ECO:0000256" key="4">
    <source>
        <dbReference type="ARBA" id="ARBA00022737"/>
    </source>
</evidence>
<proteinExistence type="predicted"/>
<dbReference type="GO" id="GO:0005930">
    <property type="term" value="C:axoneme"/>
    <property type="evidence" value="ECO:0007669"/>
    <property type="project" value="TreeGrafter"/>
</dbReference>
<keyword evidence="4" id="KW-0677">Repeat</keyword>
<dbReference type="PANTHER" id="PTHR12086">
    <property type="entry name" value="EF-HAND DOMAIN C-TERMINAL CONTAINING PROTEIN"/>
    <property type="match status" value="1"/>
</dbReference>
<evidence type="ECO:0000256" key="2">
    <source>
        <dbReference type="ARBA" id="ARBA00004245"/>
    </source>
</evidence>
<keyword evidence="6" id="KW-0966">Cell projection</keyword>
<dbReference type="InterPro" id="IPR040193">
    <property type="entry name" value="EFHC1/EFHC2/EFHB"/>
</dbReference>
<dbReference type="PANTHER" id="PTHR12086:SF9">
    <property type="entry name" value="EF-HAND DOMAIN-CONTAINING PROTEIN 1"/>
    <property type="match status" value="1"/>
</dbReference>
<dbReference type="VEuPathDB" id="FungiDB:AeMF1_003679"/>
<evidence type="ECO:0000256" key="5">
    <source>
        <dbReference type="ARBA" id="ARBA00023212"/>
    </source>
</evidence>
<feature type="domain" description="DM10" evidence="7">
    <location>
        <begin position="421"/>
        <end position="521"/>
    </location>
</feature>
<dbReference type="GO" id="GO:0007052">
    <property type="term" value="P:mitotic spindle organization"/>
    <property type="evidence" value="ECO:0007669"/>
    <property type="project" value="TreeGrafter"/>
</dbReference>
<dbReference type="PROSITE" id="PS51336">
    <property type="entry name" value="DM10"/>
    <property type="match status" value="3"/>
</dbReference>
<dbReference type="GO" id="GO:0072686">
    <property type="term" value="C:mitotic spindle"/>
    <property type="evidence" value="ECO:0007669"/>
    <property type="project" value="TreeGrafter"/>
</dbReference>
<protein>
    <recommendedName>
        <fullName evidence="7">DM10 domain-containing protein</fullName>
    </recommendedName>
</protein>
<evidence type="ECO:0000256" key="1">
    <source>
        <dbReference type="ARBA" id="ARBA00004138"/>
    </source>
</evidence>
<evidence type="ECO:0000313" key="8">
    <source>
        <dbReference type="EMBL" id="KAF0729694.1"/>
    </source>
</evidence>
<organism evidence="8 9">
    <name type="scientific">Aphanomyces euteiches</name>
    <dbReference type="NCBI Taxonomy" id="100861"/>
    <lineage>
        <taxon>Eukaryota</taxon>
        <taxon>Sar</taxon>
        <taxon>Stramenopiles</taxon>
        <taxon>Oomycota</taxon>
        <taxon>Saprolegniomycetes</taxon>
        <taxon>Saprolegniales</taxon>
        <taxon>Verrucalvaceae</taxon>
        <taxon>Aphanomyces</taxon>
    </lineage>
</organism>
<keyword evidence="5" id="KW-0206">Cytoskeleton</keyword>
<dbReference type="Pfam" id="PF06565">
    <property type="entry name" value="DM10_dom"/>
    <property type="match status" value="3"/>
</dbReference>
<dbReference type="GO" id="GO:0043014">
    <property type="term" value="F:alpha-tubulin binding"/>
    <property type="evidence" value="ECO:0007669"/>
    <property type="project" value="TreeGrafter"/>
</dbReference>
<dbReference type="InterPro" id="IPR006602">
    <property type="entry name" value="DM10_dom"/>
</dbReference>
<name>A0A6G0WQK9_9STRA</name>
<reference evidence="8 9" key="1">
    <citation type="submission" date="2019-07" db="EMBL/GenBank/DDBJ databases">
        <title>Genomics analysis of Aphanomyces spp. identifies a new class of oomycete effector associated with host adaptation.</title>
        <authorList>
            <person name="Gaulin E."/>
        </authorList>
    </citation>
    <scope>NUCLEOTIDE SEQUENCE [LARGE SCALE GENOMIC DNA]</scope>
    <source>
        <strain evidence="8 9">ATCC 201684</strain>
    </source>
</reference>
<comment type="subcellular location">
    <subcellularLocation>
        <location evidence="1">Cell projection</location>
        <location evidence="1">Cilium</location>
    </subcellularLocation>
    <subcellularLocation>
        <location evidence="2">Cytoplasm</location>
        <location evidence="2">Cytoskeleton</location>
    </subcellularLocation>
</comment>
<feature type="domain" description="DM10" evidence="7">
    <location>
        <begin position="71"/>
        <end position="182"/>
    </location>
</feature>
<evidence type="ECO:0000256" key="6">
    <source>
        <dbReference type="ARBA" id="ARBA00023273"/>
    </source>
</evidence>
<comment type="caution">
    <text evidence="8">The sequence shown here is derived from an EMBL/GenBank/DDBJ whole genome shotgun (WGS) entry which is preliminary data.</text>
</comment>
<evidence type="ECO:0000259" key="7">
    <source>
        <dbReference type="PROSITE" id="PS51336"/>
    </source>
</evidence>
<dbReference type="FunFam" id="2.30.29.170:FF:000004">
    <property type="entry name" value="EF-hand domain containing 2"/>
    <property type="match status" value="1"/>
</dbReference>
<feature type="domain" description="DM10" evidence="7">
    <location>
        <begin position="248"/>
        <end position="367"/>
    </location>
</feature>
<gene>
    <name evidence="8" type="ORF">Ae201684_012754</name>
</gene>
<dbReference type="AlphaFoldDB" id="A0A6G0WQK9"/>
<dbReference type="FunFam" id="2.30.29.170:FF:000002">
    <property type="entry name" value="EF-hand domain (C-terminal) containing 1"/>
    <property type="match status" value="1"/>
</dbReference>
<evidence type="ECO:0000256" key="3">
    <source>
        <dbReference type="ARBA" id="ARBA00022490"/>
    </source>
</evidence>
<dbReference type="GO" id="GO:0000281">
    <property type="term" value="P:mitotic cytokinesis"/>
    <property type="evidence" value="ECO:0007669"/>
    <property type="project" value="TreeGrafter"/>
</dbReference>
<dbReference type="SMART" id="SM00676">
    <property type="entry name" value="DM10"/>
    <property type="match status" value="3"/>
</dbReference>
<dbReference type="GO" id="GO:0060285">
    <property type="term" value="P:cilium-dependent cell motility"/>
    <property type="evidence" value="ECO:0007669"/>
    <property type="project" value="TreeGrafter"/>
</dbReference>
<sequence length="602" mass="68928">MAGLEKQKNVPMIFRRHGDVAPKPRGHTLGGHTPAYVYTRQLEVPAATVQRPIDQTFDPYKSKVPNFIAMDKKVLRFEGYFLEAVHESNVENFRVRKCIILYYLEDDTIQIIEPKVENSGILQGNFVKRHRIPKPESDEDGNMTFYTFKDLAMIGAQVTFYGRTFHIQSADPFTRRFLEDQGLDLDADQATPRDSYSEIRKAHMARETGQDIDANYGKKQYPMKEFMEASLGKFARPSDHRRRFNEHDRHVLRWFGVWDDTAKLYGTTHRYTLHFFLADNTVEIRETYERNSGCDPFPKLLNRSRLLKHPKLEGPFATALTSATPTDEGEYFSWEDLAVGSYINIYNRSILLLDADASTRDWYVAHGLDVGDRLELRDNQVKPPSFVPPPHNGIGSELDSLQSCFHLTPKPPRKTMEETDNKIILRFCARMATTKPEDIHRRFIVSLMMCDKSIMIMEPPQRNSGIGGGKFLERGVHKHPKRGTPFVPSDFYVGATIHVVGQDFVLDNMDEYSAKFMEANPKEFPMADPAPVLAKIRAAPQAAFWKRSQGLKEISEAQAKAWLQDEFQLVAHQVIALVRLCSTEDSDAMDLATLRAFVDKKK</sequence>
<keyword evidence="9" id="KW-1185">Reference proteome</keyword>
<dbReference type="Proteomes" id="UP000481153">
    <property type="component" value="Unassembled WGS sequence"/>
</dbReference>
<keyword evidence="3" id="KW-0963">Cytoplasm</keyword>